<keyword evidence="4" id="KW-0720">Serine protease</keyword>
<keyword evidence="3" id="KW-0378">Hydrolase</keyword>
<comment type="similarity">
    <text evidence="1">Belongs to the peptidase S51 family.</text>
</comment>
<reference evidence="5" key="1">
    <citation type="submission" date="2020-05" db="EMBL/GenBank/DDBJ databases">
        <authorList>
            <person name="Chiriac C."/>
            <person name="Salcher M."/>
            <person name="Ghai R."/>
            <person name="Kavagutti S V."/>
        </authorList>
    </citation>
    <scope>NUCLEOTIDE SEQUENCE</scope>
</reference>
<dbReference type="GO" id="GO:0008236">
    <property type="term" value="F:serine-type peptidase activity"/>
    <property type="evidence" value="ECO:0007669"/>
    <property type="project" value="UniProtKB-KW"/>
</dbReference>
<evidence type="ECO:0000256" key="2">
    <source>
        <dbReference type="ARBA" id="ARBA00022670"/>
    </source>
</evidence>
<proteinExistence type="inferred from homology"/>
<dbReference type="Pfam" id="PF03575">
    <property type="entry name" value="Peptidase_S51"/>
    <property type="match status" value="1"/>
</dbReference>
<dbReference type="PANTHER" id="PTHR36175:SF1">
    <property type="entry name" value="CYANOPHYCINASE"/>
    <property type="match status" value="1"/>
</dbReference>
<dbReference type="GO" id="GO:0006508">
    <property type="term" value="P:proteolysis"/>
    <property type="evidence" value="ECO:0007669"/>
    <property type="project" value="UniProtKB-KW"/>
</dbReference>
<evidence type="ECO:0000256" key="1">
    <source>
        <dbReference type="ARBA" id="ARBA00006534"/>
    </source>
</evidence>
<dbReference type="PANTHER" id="PTHR36175">
    <property type="entry name" value="CYANOPHYCINASE"/>
    <property type="match status" value="1"/>
</dbReference>
<dbReference type="InterPro" id="IPR005320">
    <property type="entry name" value="Peptidase_S51"/>
</dbReference>
<name>A0A6J6GAI8_9ZZZZ</name>
<organism evidence="5">
    <name type="scientific">freshwater metagenome</name>
    <dbReference type="NCBI Taxonomy" id="449393"/>
    <lineage>
        <taxon>unclassified sequences</taxon>
        <taxon>metagenomes</taxon>
        <taxon>ecological metagenomes</taxon>
    </lineage>
</organism>
<dbReference type="Gene3D" id="3.40.50.880">
    <property type="match status" value="1"/>
</dbReference>
<dbReference type="EMBL" id="CAEZUI010000077">
    <property type="protein sequence ID" value="CAB4598246.1"/>
    <property type="molecule type" value="Genomic_DNA"/>
</dbReference>
<gene>
    <name evidence="5" type="ORF">UFOPK1807_00673</name>
</gene>
<dbReference type="SUPFAM" id="SSF52317">
    <property type="entry name" value="Class I glutamine amidotransferase-like"/>
    <property type="match status" value="1"/>
</dbReference>
<evidence type="ECO:0000313" key="5">
    <source>
        <dbReference type="EMBL" id="CAB4598246.1"/>
    </source>
</evidence>
<dbReference type="AlphaFoldDB" id="A0A6J6GAI8"/>
<evidence type="ECO:0000256" key="3">
    <source>
        <dbReference type="ARBA" id="ARBA00022801"/>
    </source>
</evidence>
<protein>
    <submittedName>
        <fullName evidence="5">Unannotated protein</fullName>
    </submittedName>
</protein>
<evidence type="ECO:0000256" key="4">
    <source>
        <dbReference type="ARBA" id="ARBA00022825"/>
    </source>
</evidence>
<accession>A0A6J6GAI8</accession>
<sequence>MSQNPGVLALVGSGEYSPQMQEFETGLLHSAFLRGKKNLYVQIPTASSHEGEDKRTYWRRRGEEQCERIGCESLYLPIHEREDAFNPDYVDAIKDAGLIYFSGGDPHRIADVFKGSPLWDEICDQWMSGTSLAGCSAGAMAFGGTIMGIRKSSHSEGLNLLPDIEVIPHYDKMLGWLPDRVASFIARGGADTTLIGIDENTALVMDDGWSVTGAGKAHVLRGVLEIR</sequence>
<dbReference type="InterPro" id="IPR029062">
    <property type="entry name" value="Class_I_gatase-like"/>
</dbReference>
<keyword evidence="2" id="KW-0645">Protease</keyword>